<organism evidence="2 3">
    <name type="scientific">Allomesorhizobium camelthorni</name>
    <dbReference type="NCBI Taxonomy" id="475069"/>
    <lineage>
        <taxon>Bacteria</taxon>
        <taxon>Pseudomonadati</taxon>
        <taxon>Pseudomonadota</taxon>
        <taxon>Alphaproteobacteria</taxon>
        <taxon>Hyphomicrobiales</taxon>
        <taxon>Phyllobacteriaceae</taxon>
        <taxon>Allomesorhizobium</taxon>
    </lineage>
</organism>
<reference evidence="2 3" key="1">
    <citation type="submission" date="2020-02" db="EMBL/GenBank/DDBJ databases">
        <title>Genome sequence of strain CCNWXJ40-4.</title>
        <authorList>
            <person name="Gao J."/>
            <person name="Sun J."/>
        </authorList>
    </citation>
    <scope>NUCLEOTIDE SEQUENCE [LARGE SCALE GENOMIC DNA]</scope>
    <source>
        <strain evidence="2 3">CCNWXJ 40-4</strain>
    </source>
</reference>
<feature type="signal peptide" evidence="1">
    <location>
        <begin position="1"/>
        <end position="19"/>
    </location>
</feature>
<sequence>MKAASIALCLSLLAVEAHAISRYTTTNMNCAAIQAAVQSEGAAILQWRSTRDPSLPLYGRYVANRRFCQMEERAEIAYVPAADRSCPVNRCARVFRNRGNR</sequence>
<dbReference type="EMBL" id="JAAKZF010000052">
    <property type="protein sequence ID" value="NGO54440.1"/>
    <property type="molecule type" value="Genomic_DNA"/>
</dbReference>
<evidence type="ECO:0000313" key="3">
    <source>
        <dbReference type="Proteomes" id="UP001642900"/>
    </source>
</evidence>
<dbReference type="AlphaFoldDB" id="A0A6G4WK00"/>
<proteinExistence type="predicted"/>
<comment type="caution">
    <text evidence="2">The sequence shown here is derived from an EMBL/GenBank/DDBJ whole genome shotgun (WGS) entry which is preliminary data.</text>
</comment>
<dbReference type="Proteomes" id="UP001642900">
    <property type="component" value="Unassembled WGS sequence"/>
</dbReference>
<evidence type="ECO:0000313" key="2">
    <source>
        <dbReference type="EMBL" id="NGO54440.1"/>
    </source>
</evidence>
<keyword evidence="1" id="KW-0732">Signal</keyword>
<gene>
    <name evidence="2" type="ORF">G6N73_25460</name>
</gene>
<feature type="chain" id="PRO_5026291011" evidence="1">
    <location>
        <begin position="20"/>
        <end position="101"/>
    </location>
</feature>
<name>A0A6G4WK00_9HYPH</name>
<keyword evidence="3" id="KW-1185">Reference proteome</keyword>
<evidence type="ECO:0000256" key="1">
    <source>
        <dbReference type="SAM" id="SignalP"/>
    </source>
</evidence>
<protein>
    <submittedName>
        <fullName evidence="2">Uncharacterized protein</fullName>
    </submittedName>
</protein>
<dbReference type="RefSeq" id="WP_165032752.1">
    <property type="nucleotide sequence ID" value="NZ_JAAKZF010000052.1"/>
</dbReference>
<accession>A0A6G4WK00</accession>